<evidence type="ECO:0000313" key="3">
    <source>
        <dbReference type="Proteomes" id="UP000190777"/>
    </source>
</evidence>
<evidence type="ECO:0000313" key="4">
    <source>
        <dbReference type="Proteomes" id="UP000254618"/>
    </source>
</evidence>
<dbReference type="RefSeq" id="WP_079325688.1">
    <property type="nucleotide sequence ID" value="NZ_MXAP01000063.1"/>
</dbReference>
<dbReference type="Proteomes" id="UP000190777">
    <property type="component" value="Unassembled WGS sequence"/>
</dbReference>
<dbReference type="AlphaFoldDB" id="A0A378QQF0"/>
<dbReference type="EMBL" id="UGQF01000001">
    <property type="protein sequence ID" value="STZ03097.1"/>
    <property type="molecule type" value="Genomic_DNA"/>
</dbReference>
<protein>
    <submittedName>
        <fullName evidence="2">Uncharacterized protein</fullName>
    </submittedName>
</protein>
<sequence length="105" mass="11693">MNAGLKIYKDGKPIFDTQAGAVRILGMYYYGQLTHRSGEVKKIPLPDVGGGEIFALFVNSKERLGSDNNAGTSASYYYIEDNVLHVYEPNYGDRLILGAYYDRTS</sequence>
<proteinExistence type="predicted"/>
<name>A0A378QQF0_9GAMM</name>
<gene>
    <name evidence="1" type="ORF">B5J93_06730</name>
    <name evidence="2" type="ORF">NCTC11012_01329</name>
</gene>
<evidence type="ECO:0000313" key="2">
    <source>
        <dbReference type="EMBL" id="STZ03097.1"/>
    </source>
</evidence>
<dbReference type="Proteomes" id="UP000254618">
    <property type="component" value="Unassembled WGS sequence"/>
</dbReference>
<evidence type="ECO:0000313" key="1">
    <source>
        <dbReference type="EMBL" id="OPH38234.1"/>
    </source>
</evidence>
<reference evidence="2 4" key="2">
    <citation type="submission" date="2018-06" db="EMBL/GenBank/DDBJ databases">
        <authorList>
            <consortium name="Pathogen Informatics"/>
            <person name="Doyle S."/>
        </authorList>
    </citation>
    <scope>NUCLEOTIDE SEQUENCE [LARGE SCALE GENOMIC DNA]</scope>
    <source>
        <strain evidence="2 4">NCTC11012</strain>
    </source>
</reference>
<organism evidence="2 4">
    <name type="scientific">Moraxella equi</name>
    <dbReference type="NCBI Taxonomy" id="60442"/>
    <lineage>
        <taxon>Bacteria</taxon>
        <taxon>Pseudomonadati</taxon>
        <taxon>Pseudomonadota</taxon>
        <taxon>Gammaproteobacteria</taxon>
        <taxon>Moraxellales</taxon>
        <taxon>Moraxellaceae</taxon>
        <taxon>Moraxella</taxon>
    </lineage>
</organism>
<reference evidence="1 3" key="1">
    <citation type="submission" date="2017-03" db="EMBL/GenBank/DDBJ databases">
        <title>Draft genome sequence of Moraxella equi CCUG 4950T type strain.</title>
        <authorList>
            <person name="Salva-Serra F."/>
            <person name="Engstrom-Jakobsson H."/>
            <person name="Thorell K."/>
            <person name="Jaen-Luchoro D."/>
            <person name="Gonzales-Siles L."/>
            <person name="Karlsson R."/>
            <person name="Yazdan S."/>
            <person name="Boulund F."/>
            <person name="Johnning A."/>
            <person name="Engstrand L."/>
            <person name="Kristiansson E."/>
            <person name="Moore E."/>
        </authorList>
    </citation>
    <scope>NUCLEOTIDE SEQUENCE [LARGE SCALE GENOMIC DNA]</scope>
    <source>
        <strain evidence="1 3">CCUG 4950</strain>
    </source>
</reference>
<accession>A0A378QQF0</accession>
<keyword evidence="3" id="KW-1185">Reference proteome</keyword>
<dbReference type="EMBL" id="MXAP01000063">
    <property type="protein sequence ID" value="OPH38234.1"/>
    <property type="molecule type" value="Genomic_DNA"/>
</dbReference>